<dbReference type="EMBL" id="BK032728">
    <property type="protein sequence ID" value="DAF57111.1"/>
    <property type="molecule type" value="Genomic_DNA"/>
</dbReference>
<protein>
    <submittedName>
        <fullName evidence="1">Uncharacterized protein</fullName>
    </submittedName>
</protein>
<organism evidence="1">
    <name type="scientific">Siphoviridae sp. ctEeW6</name>
    <dbReference type="NCBI Taxonomy" id="2827816"/>
    <lineage>
        <taxon>Viruses</taxon>
        <taxon>Duplodnaviria</taxon>
        <taxon>Heunggongvirae</taxon>
        <taxon>Uroviricota</taxon>
        <taxon>Caudoviricetes</taxon>
    </lineage>
</organism>
<name>A0A8S5T2B6_9CAUD</name>
<proteinExistence type="predicted"/>
<reference evidence="1" key="1">
    <citation type="journal article" date="2021" name="Proc. Natl. Acad. Sci. U.S.A.">
        <title>A Catalog of Tens of Thousands of Viruses from Human Metagenomes Reveals Hidden Associations with Chronic Diseases.</title>
        <authorList>
            <person name="Tisza M.J."/>
            <person name="Buck C.B."/>
        </authorList>
    </citation>
    <scope>NUCLEOTIDE SEQUENCE</scope>
    <source>
        <strain evidence="1">CtEeW6</strain>
    </source>
</reference>
<sequence>MAITPEAKKRYAKTASAINKAKIASGEYRRLSIQAKAAEMDVIDEAIAKAGGSRTQALLKICREWLAK</sequence>
<accession>A0A8S5T2B6</accession>
<evidence type="ECO:0000313" key="1">
    <source>
        <dbReference type="EMBL" id="DAF57111.1"/>
    </source>
</evidence>